<dbReference type="KEGG" id="nhl:Nhal_2250"/>
<reference evidence="3" key="1">
    <citation type="submission" date="2010-04" db="EMBL/GenBank/DDBJ databases">
        <title>Complete genome sequence of Nitrosococcus halophilus Nc4, a salt-adapted, aerobic obligate ammonia-oxidizing sulfur purple bacterium.</title>
        <authorList>
            <consortium name="US DOE Joint Genome Institute"/>
            <person name="Campbell M.A."/>
            <person name="Malfatti S.A."/>
            <person name="Chain P.S.G."/>
            <person name="Heidelberg J.F."/>
            <person name="Ward B.B."/>
            <person name="Klotz M.G."/>
        </authorList>
    </citation>
    <scope>NUCLEOTIDE SEQUENCE [LARGE SCALE GENOMIC DNA]</scope>
    <source>
        <strain evidence="3">Nc4</strain>
    </source>
</reference>
<evidence type="ECO:0000313" key="3">
    <source>
        <dbReference type="Proteomes" id="UP000001844"/>
    </source>
</evidence>
<name>D5BUZ1_NITHN</name>
<gene>
    <name evidence="2" type="ordered locus">Nhal_2250</name>
</gene>
<dbReference type="RefSeq" id="WP_013033204.1">
    <property type="nucleotide sequence ID" value="NC_013960.1"/>
</dbReference>
<dbReference type="HOGENOM" id="CLU_3202556_0_0_6"/>
<keyword evidence="3" id="KW-1185">Reference proteome</keyword>
<dbReference type="Proteomes" id="UP000001844">
    <property type="component" value="Chromosome"/>
</dbReference>
<dbReference type="InterPro" id="IPR021027">
    <property type="entry name" value="Transposase_put_HTH"/>
</dbReference>
<dbReference type="Pfam" id="PF12323">
    <property type="entry name" value="HTH_OrfB_IS605"/>
    <property type="match status" value="1"/>
</dbReference>
<evidence type="ECO:0000259" key="1">
    <source>
        <dbReference type="Pfam" id="PF12323"/>
    </source>
</evidence>
<dbReference type="AlphaFoldDB" id="D5BUZ1"/>
<protein>
    <submittedName>
        <fullName evidence="2">Transposase</fullName>
    </submittedName>
</protein>
<dbReference type="eggNOG" id="COG0675">
    <property type="taxonomic scope" value="Bacteria"/>
</dbReference>
<sequence length="45" mass="5254">MLLAHKIELRPSISQAALDKACGSRRHCYNKLLEHFSQDENKWSK</sequence>
<organism evidence="2 3">
    <name type="scientific">Nitrosococcus halophilus (strain Nc4)</name>
    <dbReference type="NCBI Taxonomy" id="472759"/>
    <lineage>
        <taxon>Bacteria</taxon>
        <taxon>Pseudomonadati</taxon>
        <taxon>Pseudomonadota</taxon>
        <taxon>Gammaproteobacteria</taxon>
        <taxon>Chromatiales</taxon>
        <taxon>Chromatiaceae</taxon>
        <taxon>Nitrosococcus</taxon>
    </lineage>
</organism>
<dbReference type="EMBL" id="CP001798">
    <property type="protein sequence ID" value="ADE15341.1"/>
    <property type="molecule type" value="Genomic_DNA"/>
</dbReference>
<evidence type="ECO:0000313" key="2">
    <source>
        <dbReference type="EMBL" id="ADE15341.1"/>
    </source>
</evidence>
<accession>D5BUZ1</accession>
<proteinExistence type="predicted"/>
<feature type="domain" description="Transposase putative helix-turn-helix" evidence="1">
    <location>
        <begin position="1"/>
        <end position="34"/>
    </location>
</feature>